<feature type="region of interest" description="Disordered" evidence="4">
    <location>
        <begin position="555"/>
        <end position="667"/>
    </location>
</feature>
<gene>
    <name evidence="5" type="ORF">BG006_004970</name>
</gene>
<evidence type="ECO:0000256" key="1">
    <source>
        <dbReference type="ARBA" id="ARBA00007626"/>
    </source>
</evidence>
<evidence type="ECO:0000313" key="5">
    <source>
        <dbReference type="EMBL" id="KAF9332156.1"/>
    </source>
</evidence>
<protein>
    <recommendedName>
        <fullName evidence="7">Pentatricopeptide repeat-containing protein</fullName>
    </recommendedName>
</protein>
<dbReference type="Pfam" id="PF13041">
    <property type="entry name" value="PPR_2"/>
    <property type="match status" value="1"/>
</dbReference>
<feature type="compositionally biased region" description="Basic and acidic residues" evidence="4">
    <location>
        <begin position="649"/>
        <end position="667"/>
    </location>
</feature>
<dbReference type="PANTHER" id="PTHR46128">
    <property type="entry name" value="MITOCHONDRIAL GROUP I INTRON SPLICING FACTOR CCM1"/>
    <property type="match status" value="1"/>
</dbReference>
<dbReference type="AlphaFoldDB" id="A0A9P5SKI6"/>
<evidence type="ECO:0000313" key="6">
    <source>
        <dbReference type="Proteomes" id="UP000696485"/>
    </source>
</evidence>
<evidence type="ECO:0008006" key="7">
    <source>
        <dbReference type="Google" id="ProtNLM"/>
    </source>
</evidence>
<comment type="similarity">
    <text evidence="1">Belongs to the PPR family. P subfamily.</text>
</comment>
<evidence type="ECO:0000256" key="2">
    <source>
        <dbReference type="PROSITE-ProRule" id="PRU00708"/>
    </source>
</evidence>
<evidence type="ECO:0000256" key="3">
    <source>
        <dbReference type="SAM" id="Coils"/>
    </source>
</evidence>
<dbReference type="Pfam" id="PF13812">
    <property type="entry name" value="PPR_3"/>
    <property type="match status" value="1"/>
</dbReference>
<reference evidence="5" key="1">
    <citation type="journal article" date="2020" name="Fungal Divers.">
        <title>Resolving the Mortierellaceae phylogeny through synthesis of multi-gene phylogenetics and phylogenomics.</title>
        <authorList>
            <person name="Vandepol N."/>
            <person name="Liber J."/>
            <person name="Desiro A."/>
            <person name="Na H."/>
            <person name="Kennedy M."/>
            <person name="Barry K."/>
            <person name="Grigoriev I.V."/>
            <person name="Miller A.N."/>
            <person name="O'Donnell K."/>
            <person name="Stajich J.E."/>
            <person name="Bonito G."/>
        </authorList>
    </citation>
    <scope>NUCLEOTIDE SEQUENCE</scope>
    <source>
        <strain evidence="5">NVP1</strain>
    </source>
</reference>
<feature type="repeat" description="PPR" evidence="2">
    <location>
        <begin position="99"/>
        <end position="133"/>
    </location>
</feature>
<comment type="caution">
    <text evidence="5">The sequence shown here is derived from an EMBL/GenBank/DDBJ whole genome shotgun (WGS) entry which is preliminary data.</text>
</comment>
<keyword evidence="3" id="KW-0175">Coiled coil</keyword>
<dbReference type="InterPro" id="IPR011990">
    <property type="entry name" value="TPR-like_helical_dom_sf"/>
</dbReference>
<feature type="compositionally biased region" description="Basic and acidic residues" evidence="4">
    <location>
        <begin position="582"/>
        <end position="613"/>
    </location>
</feature>
<proteinExistence type="inferred from homology"/>
<accession>A0A9P5SKI6</accession>
<feature type="compositionally biased region" description="Basic and acidic residues" evidence="4">
    <location>
        <begin position="629"/>
        <end position="641"/>
    </location>
</feature>
<name>A0A9P5SKI6_9FUNG</name>
<dbReference type="Gene3D" id="1.25.40.10">
    <property type="entry name" value="Tetratricopeptide repeat domain"/>
    <property type="match status" value="3"/>
</dbReference>
<feature type="compositionally biased region" description="Basic and acidic residues" evidence="4">
    <location>
        <begin position="555"/>
        <end position="566"/>
    </location>
</feature>
<sequence length="667" mass="75648">MGMSALLRAWPLLTPRTSLITSFTRPQSPFIHRHSLQCSNSPFSTSTISYAIEKKKLSRKITIPKDPYLLSEKVVKFAKNGKLDEAITLVMESPKSRQSEVVWNHLIQESSKLGKTSQSWQLLNDMKKRSFEPSERTYTILLNALAINSSSPNSVSRAMELYRQMQESEDTPPTLVHTNALLKVCSRKPDLNALQKVYSDMPKSGPNAPDVVTFNTLIGSFARKGGDEGFQQAWKVWDDFLEAKTRRPDEVDLDQRLVDSILLACREAKSSGYVKRGYRLVESLYGLTLSGSQTSPSSGSVGKSISPSKSLGLGTALRKDDIQPRTVELLLSICAKLKEYPKGQQYIDLIKKTYPDFKPDPQLIASMIHLQISSKEYQKAVETWDEISKLDLQHTPATFKQGLDAAQKARDWDKTFEMYSEMKRLIHKNRDIDTTRHRPMNPIVYQQDAWTLVSTLKCAVKTKHIEEGLKILREAHWTKVVNNTRYPRANADLAAQAVKIYSTALKSHTKTSKDESLSEMANDSLAAEVSRLEKELENAKVIEARLAQTLAAHDVEKSKQLEERAQNPRTGFASRPAPMDKATSEQKSTLRDDESKEQEDNSGWRRVSSEEYSSRSSSSWGTRSGPQRVPRDRVYSKDRPQTDGSQQRRRFDDAFRPSTRFSRENFE</sequence>
<feature type="compositionally biased region" description="Low complexity" evidence="4">
    <location>
        <begin position="614"/>
        <end position="625"/>
    </location>
</feature>
<dbReference type="PROSITE" id="PS51375">
    <property type="entry name" value="PPR"/>
    <property type="match status" value="1"/>
</dbReference>
<dbReference type="InterPro" id="IPR050872">
    <property type="entry name" value="PPR_P_subfamily"/>
</dbReference>
<dbReference type="PANTHER" id="PTHR46128:SF329">
    <property type="entry name" value="MITOCHONDRIAL GROUP I INTRON SPLICING FACTOR DMR1"/>
    <property type="match status" value="1"/>
</dbReference>
<dbReference type="EMBL" id="JAAAUY010000278">
    <property type="protein sequence ID" value="KAF9332156.1"/>
    <property type="molecule type" value="Genomic_DNA"/>
</dbReference>
<feature type="coiled-coil region" evidence="3">
    <location>
        <begin position="522"/>
        <end position="549"/>
    </location>
</feature>
<dbReference type="InterPro" id="IPR002885">
    <property type="entry name" value="PPR_rpt"/>
</dbReference>
<keyword evidence="6" id="KW-1185">Reference proteome</keyword>
<evidence type="ECO:0000256" key="4">
    <source>
        <dbReference type="SAM" id="MobiDB-lite"/>
    </source>
</evidence>
<organism evidence="5 6">
    <name type="scientific">Podila minutissima</name>
    <dbReference type="NCBI Taxonomy" id="64525"/>
    <lineage>
        <taxon>Eukaryota</taxon>
        <taxon>Fungi</taxon>
        <taxon>Fungi incertae sedis</taxon>
        <taxon>Mucoromycota</taxon>
        <taxon>Mortierellomycotina</taxon>
        <taxon>Mortierellomycetes</taxon>
        <taxon>Mortierellales</taxon>
        <taxon>Mortierellaceae</taxon>
        <taxon>Podila</taxon>
    </lineage>
</organism>
<dbReference type="Proteomes" id="UP000696485">
    <property type="component" value="Unassembled WGS sequence"/>
</dbReference>